<dbReference type="AlphaFoldDB" id="A0A9W6LXM0"/>
<feature type="transmembrane region" description="Helical" evidence="5">
    <location>
        <begin position="123"/>
        <end position="144"/>
    </location>
</feature>
<dbReference type="PANTHER" id="PTHR23501:SF154">
    <property type="entry name" value="MULTIDRUG-EFFLUX TRANSPORTER RV1634-RELATED"/>
    <property type="match status" value="1"/>
</dbReference>
<protein>
    <submittedName>
        <fullName evidence="7">MFS transporter</fullName>
    </submittedName>
</protein>
<evidence type="ECO:0000259" key="6">
    <source>
        <dbReference type="PROSITE" id="PS50850"/>
    </source>
</evidence>
<dbReference type="GO" id="GO:0022857">
    <property type="term" value="F:transmembrane transporter activity"/>
    <property type="evidence" value="ECO:0007669"/>
    <property type="project" value="InterPro"/>
</dbReference>
<comment type="subcellular location">
    <subcellularLocation>
        <location evidence="1">Cell membrane</location>
        <topology evidence="1">Multi-pass membrane protein</topology>
    </subcellularLocation>
</comment>
<evidence type="ECO:0000256" key="4">
    <source>
        <dbReference type="ARBA" id="ARBA00023136"/>
    </source>
</evidence>
<feature type="transmembrane region" description="Helical" evidence="5">
    <location>
        <begin position="248"/>
        <end position="270"/>
    </location>
</feature>
<evidence type="ECO:0000313" key="7">
    <source>
        <dbReference type="EMBL" id="GLJ62368.1"/>
    </source>
</evidence>
<dbReference type="Gene3D" id="1.20.1250.20">
    <property type="entry name" value="MFS general substrate transporter like domains"/>
    <property type="match status" value="2"/>
</dbReference>
<sequence>MSGVDPRAAASGQVPVVPATAGPSIWRRPYLLTTLGAVALIFLAALQSLAVTTVMPVVASDLNGEALYAVAFSGTFATAVIGMVAAGAWSDRTGPVAPLYTAALFFVAGLAIDALAGDMTTLVVGRLIMGLGSGGQVVALYVVVARVFPARVQGRVMAAFSAAWIVPSLVGPVLAGAVAQYLHWRWVFAGIAILTVAAFAMIAPSLRGLRTSPEEPHMGGIARRLLFAVVVAVGALALSLSGEIEGALGWLAAAASLVVVAASILPLLPARTIRLARGLPSVIVMRGLIAGALFGAEIYVPYLLIDRFGFSPTTAGAGLTVAALTWAAAAELSGRFGDRMGNRRIALLGAALLAVALTACMLTAALGLPAWVPIGFWGFAGLGMGLVYPRLTVLTIAYSSARNQGFNSSALQISDSVGASATMAVMGLAFTALGGASGAFAAVFGIGLLLALAALVPGLRLGHAREV</sequence>
<dbReference type="Pfam" id="PF07690">
    <property type="entry name" value="MFS_1"/>
    <property type="match status" value="2"/>
</dbReference>
<feature type="transmembrane region" description="Helical" evidence="5">
    <location>
        <begin position="345"/>
        <end position="368"/>
    </location>
</feature>
<dbReference type="EMBL" id="BSEJ01000012">
    <property type="protein sequence ID" value="GLJ62368.1"/>
    <property type="molecule type" value="Genomic_DNA"/>
</dbReference>
<feature type="transmembrane region" description="Helical" evidence="5">
    <location>
        <begin position="96"/>
        <end position="117"/>
    </location>
</feature>
<gene>
    <name evidence="7" type="ORF">GCM10017576_24980</name>
</gene>
<feature type="transmembrane region" description="Helical" evidence="5">
    <location>
        <begin position="439"/>
        <end position="459"/>
    </location>
</feature>
<evidence type="ECO:0000256" key="2">
    <source>
        <dbReference type="ARBA" id="ARBA00022692"/>
    </source>
</evidence>
<dbReference type="PANTHER" id="PTHR23501">
    <property type="entry name" value="MAJOR FACILITATOR SUPERFAMILY"/>
    <property type="match status" value="1"/>
</dbReference>
<dbReference type="InterPro" id="IPR036259">
    <property type="entry name" value="MFS_trans_sf"/>
</dbReference>
<dbReference type="SUPFAM" id="SSF103473">
    <property type="entry name" value="MFS general substrate transporter"/>
    <property type="match status" value="1"/>
</dbReference>
<feature type="transmembrane region" description="Helical" evidence="5">
    <location>
        <begin position="184"/>
        <end position="204"/>
    </location>
</feature>
<dbReference type="PRINTS" id="PR01036">
    <property type="entry name" value="TCRTETB"/>
</dbReference>
<dbReference type="InterPro" id="IPR011701">
    <property type="entry name" value="MFS"/>
</dbReference>
<feature type="transmembrane region" description="Helical" evidence="5">
    <location>
        <begin position="66"/>
        <end position="89"/>
    </location>
</feature>
<reference evidence="7" key="1">
    <citation type="journal article" date="2014" name="Int. J. Syst. Evol. Microbiol.">
        <title>Complete genome sequence of Corynebacterium casei LMG S-19264T (=DSM 44701T), isolated from a smear-ripened cheese.</title>
        <authorList>
            <consortium name="US DOE Joint Genome Institute (JGI-PGF)"/>
            <person name="Walter F."/>
            <person name="Albersmeier A."/>
            <person name="Kalinowski J."/>
            <person name="Ruckert C."/>
        </authorList>
    </citation>
    <scope>NUCLEOTIDE SEQUENCE</scope>
    <source>
        <strain evidence="7">VKM Ac-1020</strain>
    </source>
</reference>
<evidence type="ECO:0000313" key="8">
    <source>
        <dbReference type="Proteomes" id="UP001142462"/>
    </source>
</evidence>
<name>A0A9W6LXM0_9MICO</name>
<evidence type="ECO:0000256" key="1">
    <source>
        <dbReference type="ARBA" id="ARBA00004651"/>
    </source>
</evidence>
<keyword evidence="3 5" id="KW-1133">Transmembrane helix</keyword>
<keyword evidence="8" id="KW-1185">Reference proteome</keyword>
<feature type="domain" description="Major facilitator superfamily (MFS) profile" evidence="6">
    <location>
        <begin position="33"/>
        <end position="465"/>
    </location>
</feature>
<dbReference type="Proteomes" id="UP001142462">
    <property type="component" value="Unassembled WGS sequence"/>
</dbReference>
<keyword evidence="2 5" id="KW-0812">Transmembrane</keyword>
<evidence type="ECO:0000256" key="5">
    <source>
        <dbReference type="SAM" id="Phobius"/>
    </source>
</evidence>
<dbReference type="InterPro" id="IPR020846">
    <property type="entry name" value="MFS_dom"/>
</dbReference>
<proteinExistence type="predicted"/>
<dbReference type="GO" id="GO:0005886">
    <property type="term" value="C:plasma membrane"/>
    <property type="evidence" value="ECO:0007669"/>
    <property type="project" value="UniProtKB-SubCell"/>
</dbReference>
<feature type="transmembrane region" description="Helical" evidence="5">
    <location>
        <begin position="156"/>
        <end position="178"/>
    </location>
</feature>
<feature type="transmembrane region" description="Helical" evidence="5">
    <location>
        <begin position="374"/>
        <end position="398"/>
    </location>
</feature>
<keyword evidence="4 5" id="KW-0472">Membrane</keyword>
<dbReference type="RefSeq" id="WP_271174061.1">
    <property type="nucleotide sequence ID" value="NZ_BSEJ01000012.1"/>
</dbReference>
<feature type="transmembrane region" description="Helical" evidence="5">
    <location>
        <begin position="314"/>
        <end position="333"/>
    </location>
</feature>
<feature type="transmembrane region" description="Helical" evidence="5">
    <location>
        <begin position="225"/>
        <end position="242"/>
    </location>
</feature>
<reference evidence="7" key="2">
    <citation type="submission" date="2023-01" db="EMBL/GenBank/DDBJ databases">
        <authorList>
            <person name="Sun Q."/>
            <person name="Evtushenko L."/>
        </authorList>
    </citation>
    <scope>NUCLEOTIDE SEQUENCE</scope>
    <source>
        <strain evidence="7">VKM Ac-1020</strain>
    </source>
</reference>
<feature type="transmembrane region" description="Helical" evidence="5">
    <location>
        <begin position="30"/>
        <end position="54"/>
    </location>
</feature>
<comment type="caution">
    <text evidence="7">The sequence shown here is derived from an EMBL/GenBank/DDBJ whole genome shotgun (WGS) entry which is preliminary data.</text>
</comment>
<organism evidence="7 8">
    <name type="scientific">Microbacterium barkeri</name>
    <dbReference type="NCBI Taxonomy" id="33917"/>
    <lineage>
        <taxon>Bacteria</taxon>
        <taxon>Bacillati</taxon>
        <taxon>Actinomycetota</taxon>
        <taxon>Actinomycetes</taxon>
        <taxon>Micrococcales</taxon>
        <taxon>Microbacteriaceae</taxon>
        <taxon>Microbacterium</taxon>
    </lineage>
</organism>
<feature type="transmembrane region" description="Helical" evidence="5">
    <location>
        <begin position="282"/>
        <end position="302"/>
    </location>
</feature>
<evidence type="ECO:0000256" key="3">
    <source>
        <dbReference type="ARBA" id="ARBA00022989"/>
    </source>
</evidence>
<accession>A0A9W6LXM0</accession>
<dbReference type="PROSITE" id="PS50850">
    <property type="entry name" value="MFS"/>
    <property type="match status" value="1"/>
</dbReference>